<name>A0A314UEP7_PRUYE</name>
<sequence>MVVVFGFGMAKAWVFLGVPPGCLRSGCLPPAVSPLPFIGLGSSLLYARMLLRHRGGRACYSGYAPLSPS</sequence>
<gene>
    <name evidence="2" type="ORF">Pyn_09469</name>
</gene>
<reference evidence="2 3" key="1">
    <citation type="submission" date="2018-02" db="EMBL/GenBank/DDBJ databases">
        <title>Draft genome of wild Prunus yedoensis var. nudiflora.</title>
        <authorList>
            <person name="Baek S."/>
            <person name="Kim J.-H."/>
            <person name="Choi K."/>
            <person name="Kim G.-B."/>
            <person name="Cho A."/>
            <person name="Jang H."/>
            <person name="Shin C.-H."/>
            <person name="Yu H.-J."/>
            <person name="Mun J.-H."/>
        </authorList>
    </citation>
    <scope>NUCLEOTIDE SEQUENCE [LARGE SCALE GENOMIC DNA]</scope>
    <source>
        <strain evidence="3">cv. Jeju island</strain>
        <tissue evidence="2">Leaf</tissue>
    </source>
</reference>
<feature type="signal peptide" evidence="1">
    <location>
        <begin position="1"/>
        <end position="24"/>
    </location>
</feature>
<evidence type="ECO:0000256" key="1">
    <source>
        <dbReference type="SAM" id="SignalP"/>
    </source>
</evidence>
<dbReference type="EMBL" id="PJQY01003665">
    <property type="protein sequence ID" value="PQM35518.1"/>
    <property type="molecule type" value="Genomic_DNA"/>
</dbReference>
<dbReference type="Proteomes" id="UP000250321">
    <property type="component" value="Unassembled WGS sequence"/>
</dbReference>
<proteinExistence type="predicted"/>
<dbReference type="AlphaFoldDB" id="A0A314UEP7"/>
<evidence type="ECO:0000313" key="2">
    <source>
        <dbReference type="EMBL" id="PQM35518.1"/>
    </source>
</evidence>
<keyword evidence="3" id="KW-1185">Reference proteome</keyword>
<evidence type="ECO:0000313" key="3">
    <source>
        <dbReference type="Proteomes" id="UP000250321"/>
    </source>
</evidence>
<organism evidence="2 3">
    <name type="scientific">Prunus yedoensis var. nudiflora</name>
    <dbReference type="NCBI Taxonomy" id="2094558"/>
    <lineage>
        <taxon>Eukaryota</taxon>
        <taxon>Viridiplantae</taxon>
        <taxon>Streptophyta</taxon>
        <taxon>Embryophyta</taxon>
        <taxon>Tracheophyta</taxon>
        <taxon>Spermatophyta</taxon>
        <taxon>Magnoliopsida</taxon>
        <taxon>eudicotyledons</taxon>
        <taxon>Gunneridae</taxon>
        <taxon>Pentapetalae</taxon>
        <taxon>rosids</taxon>
        <taxon>fabids</taxon>
        <taxon>Rosales</taxon>
        <taxon>Rosaceae</taxon>
        <taxon>Amygdaloideae</taxon>
        <taxon>Amygdaleae</taxon>
        <taxon>Prunus</taxon>
    </lineage>
</organism>
<comment type="caution">
    <text evidence="2">The sequence shown here is derived from an EMBL/GenBank/DDBJ whole genome shotgun (WGS) entry which is preliminary data.</text>
</comment>
<accession>A0A314UEP7</accession>
<feature type="chain" id="PRO_5016332431" evidence="1">
    <location>
        <begin position="25"/>
        <end position="69"/>
    </location>
</feature>
<protein>
    <submittedName>
        <fullName evidence="2">Uncharacterized protein</fullName>
    </submittedName>
</protein>
<keyword evidence="1" id="KW-0732">Signal</keyword>